<evidence type="ECO:0000313" key="17">
    <source>
        <dbReference type="Ensembl" id="ENSECAP00000073847.1"/>
    </source>
</evidence>
<feature type="domain" description="L1 transposable element RRM" evidence="15">
    <location>
        <begin position="150"/>
        <end position="230"/>
    </location>
</feature>
<dbReference type="GO" id="GO:0005730">
    <property type="term" value="C:nucleolus"/>
    <property type="evidence" value="ECO:0007669"/>
    <property type="project" value="UniProtKB-SubCell"/>
</dbReference>
<dbReference type="InterPro" id="IPR043636">
    <property type="entry name" value="L1_RRM_dom"/>
</dbReference>
<keyword evidence="18" id="KW-1185">Reference proteome</keyword>
<comment type="function">
    <text evidence="8">Nucleic acid-binding protein which is essential for retrotransposition of LINE-1 elements in the genome. Functions as a nucleic acid chaperone binding its own transcript and therefore preferentially mobilizing the transcript from which they are encoded.</text>
</comment>
<reference evidence="17" key="2">
    <citation type="submission" date="2025-08" db="UniProtKB">
        <authorList>
            <consortium name="Ensembl"/>
        </authorList>
    </citation>
    <scope>IDENTIFICATION</scope>
    <source>
        <strain evidence="17">Thoroughbred</strain>
    </source>
</reference>
<evidence type="ECO:0000256" key="6">
    <source>
        <dbReference type="ARBA" id="ARBA00023054"/>
    </source>
</evidence>
<dbReference type="Gene3D" id="3.30.70.1820">
    <property type="entry name" value="L1 transposable element, RRM domain"/>
    <property type="match status" value="1"/>
</dbReference>
<dbReference type="GeneTree" id="ENSGT01150000286982"/>
<dbReference type="GO" id="GO:0003727">
    <property type="term" value="F:single-stranded RNA binding"/>
    <property type="evidence" value="ECO:0000318"/>
    <property type="project" value="GO_Central"/>
</dbReference>
<keyword evidence="4" id="KW-0547">Nucleotide-binding</keyword>
<keyword evidence="7" id="KW-0539">Nucleus</keyword>
<comment type="similarity">
    <text evidence="9">Belongs to the transposase 22 family.</text>
</comment>
<dbReference type="FunFam" id="1.20.5.390:FF:000005">
    <property type="entry name" value="LINE-1 retrotransposable element ORF1 protein"/>
    <property type="match status" value="1"/>
</dbReference>
<evidence type="ECO:0000313" key="18">
    <source>
        <dbReference type="Proteomes" id="UP000002281"/>
    </source>
</evidence>
<name>A0A9L0SG12_HORSE</name>
<dbReference type="GO" id="GO:1990904">
    <property type="term" value="C:ribonucleoprotein complex"/>
    <property type="evidence" value="ECO:0000318"/>
    <property type="project" value="GO_Central"/>
</dbReference>
<feature type="region of interest" description="Disordered" evidence="14">
    <location>
        <begin position="310"/>
        <end position="331"/>
    </location>
</feature>
<keyword evidence="3" id="KW-0963">Cytoplasm</keyword>
<evidence type="ECO:0000256" key="8">
    <source>
        <dbReference type="ARBA" id="ARBA00060281"/>
    </source>
</evidence>
<feature type="domain" description="L1 transposable element dsRBD-like" evidence="16">
    <location>
        <begin position="250"/>
        <end position="310"/>
    </location>
</feature>
<comment type="subcellular location">
    <subcellularLocation>
        <location evidence="1">Cytoplasm</location>
        <location evidence="1">Stress granule</location>
    </subcellularLocation>
    <subcellularLocation>
        <location evidence="2">Nucleus</location>
        <location evidence="2">Nucleolus</location>
    </subcellularLocation>
</comment>
<dbReference type="InterPro" id="IPR004244">
    <property type="entry name" value="Transposase_22"/>
</dbReference>
<evidence type="ECO:0000256" key="3">
    <source>
        <dbReference type="ARBA" id="ARBA00022490"/>
    </source>
</evidence>
<evidence type="ECO:0000256" key="9">
    <source>
        <dbReference type="ARBA" id="ARBA00061640"/>
    </source>
</evidence>
<evidence type="ECO:0000256" key="13">
    <source>
        <dbReference type="SAM" id="Coils"/>
    </source>
</evidence>
<evidence type="ECO:0000256" key="7">
    <source>
        <dbReference type="ARBA" id="ARBA00023242"/>
    </source>
</evidence>
<evidence type="ECO:0000256" key="14">
    <source>
        <dbReference type="SAM" id="MobiDB-lite"/>
    </source>
</evidence>
<dbReference type="Pfam" id="PF02994">
    <property type="entry name" value="Transposase_22"/>
    <property type="match status" value="1"/>
</dbReference>
<evidence type="ECO:0000256" key="10">
    <source>
        <dbReference type="ARBA" id="ARBA00067412"/>
    </source>
</evidence>
<accession>A0A9L0SG12</accession>
<dbReference type="Gene3D" id="1.20.5.390">
    <property type="entry name" value="L1 transposable element, trimerization domain"/>
    <property type="match status" value="1"/>
</dbReference>
<dbReference type="GO" id="GO:0010494">
    <property type="term" value="C:cytoplasmic stress granule"/>
    <property type="evidence" value="ECO:0007669"/>
    <property type="project" value="UniProtKB-SubCell"/>
</dbReference>
<evidence type="ECO:0000259" key="16">
    <source>
        <dbReference type="Pfam" id="PF17490"/>
    </source>
</evidence>
<dbReference type="FunFam" id="3.30.70.1820:FF:000002">
    <property type="entry name" value="LINE-1 retrotransposable element ORF1 protein"/>
    <property type="match status" value="1"/>
</dbReference>
<dbReference type="InterPro" id="IPR042566">
    <property type="entry name" value="L1_C"/>
</dbReference>
<dbReference type="GO" id="GO:0000166">
    <property type="term" value="F:nucleotide binding"/>
    <property type="evidence" value="ECO:0007669"/>
    <property type="project" value="UniProtKB-KW"/>
</dbReference>
<dbReference type="InterPro" id="IPR035300">
    <property type="entry name" value="L1_dsRBD"/>
</dbReference>
<dbReference type="Pfam" id="PF17490">
    <property type="entry name" value="Tnp_22_dsRBD"/>
    <property type="match status" value="1"/>
</dbReference>
<dbReference type="Proteomes" id="UP000002281">
    <property type="component" value="Chromosome X"/>
</dbReference>
<organism evidence="17 18">
    <name type="scientific">Equus caballus</name>
    <name type="common">Horse</name>
    <dbReference type="NCBI Taxonomy" id="9796"/>
    <lineage>
        <taxon>Eukaryota</taxon>
        <taxon>Metazoa</taxon>
        <taxon>Chordata</taxon>
        <taxon>Craniata</taxon>
        <taxon>Vertebrata</taxon>
        <taxon>Euteleostomi</taxon>
        <taxon>Mammalia</taxon>
        <taxon>Eutheria</taxon>
        <taxon>Laurasiatheria</taxon>
        <taxon>Perissodactyla</taxon>
        <taxon>Equidae</taxon>
        <taxon>Equus</taxon>
    </lineage>
</organism>
<protein>
    <recommendedName>
        <fullName evidence="10">LINE-1 retrotransposable element ORF1 protein</fullName>
    </recommendedName>
    <alternativeName>
        <fullName evidence="11">LINE retrotransposable element 1</fullName>
    </alternativeName>
    <alternativeName>
        <fullName evidence="12">LINE1 retrotransposable element 1</fullName>
    </alternativeName>
</protein>
<evidence type="ECO:0000256" key="5">
    <source>
        <dbReference type="ARBA" id="ARBA00022843"/>
    </source>
</evidence>
<dbReference type="Ensembl" id="ENSECAT00000091332.1">
    <property type="protein sequence ID" value="ENSECAP00000073847.1"/>
    <property type="gene ID" value="ENSECAG00000057758.1"/>
</dbReference>
<feature type="coiled-coil region" evidence="13">
    <location>
        <begin position="78"/>
        <end position="154"/>
    </location>
</feature>
<dbReference type="Gene3D" id="3.30.250.20">
    <property type="entry name" value="L1 transposable element, C-terminal domain"/>
    <property type="match status" value="1"/>
</dbReference>
<evidence type="ECO:0000256" key="4">
    <source>
        <dbReference type="ARBA" id="ARBA00022741"/>
    </source>
</evidence>
<feature type="compositionally biased region" description="Basic and acidic residues" evidence="14">
    <location>
        <begin position="20"/>
        <end position="36"/>
    </location>
</feature>
<dbReference type="AlphaFoldDB" id="A0A9L0SG12"/>
<dbReference type="PANTHER" id="PTHR11505">
    <property type="entry name" value="L1 TRANSPOSABLE ELEMENT-RELATED"/>
    <property type="match status" value="1"/>
</dbReference>
<evidence type="ECO:0000259" key="15">
    <source>
        <dbReference type="Pfam" id="PF02994"/>
    </source>
</evidence>
<evidence type="ECO:0000256" key="2">
    <source>
        <dbReference type="ARBA" id="ARBA00004604"/>
    </source>
</evidence>
<reference evidence="17" key="3">
    <citation type="submission" date="2025-09" db="UniProtKB">
        <authorList>
            <consortium name="Ensembl"/>
        </authorList>
    </citation>
    <scope>IDENTIFICATION</scope>
    <source>
        <strain evidence="17">Thoroughbred</strain>
    </source>
</reference>
<proteinExistence type="inferred from homology"/>
<evidence type="ECO:0000256" key="12">
    <source>
        <dbReference type="ARBA" id="ARBA00078321"/>
    </source>
</evidence>
<keyword evidence="5" id="KW-0832">Ubl conjugation</keyword>
<evidence type="ECO:0000256" key="1">
    <source>
        <dbReference type="ARBA" id="ARBA00004210"/>
    </source>
</evidence>
<dbReference type="GO" id="GO:0032197">
    <property type="term" value="P:retrotransposition"/>
    <property type="evidence" value="ECO:0000318"/>
    <property type="project" value="GO_Central"/>
</dbReference>
<keyword evidence="6 13" id="KW-0175">Coiled coil</keyword>
<sequence length="331" mass="39086">MQRHKSMPSSSMKKYIKSPAQKENDKHPENNPKDNEIYNLNDNDFKTAIIKKLNELKGNSDRQLNEFRSYVTKKLDAIKKNQLEILEMKNTMEEIKKNLDSLNSRVDNMEDRISNLEDRNMEMLQTEEERELRLKRNEETLRELSDSIRRCNIRIIGIPEGEEKEKGAEGLFKEIIALNFPNLGREMELHVTEANRSPNFINARIPTPRHIVVKLAKVNGKENTEGSQAEESNLQRKPHKAISRFLRRDLQARRHWNEIFKTLKDKTLQPRILYPVKISFKYDGEIKTFPDKQKLMEFIPTKPPLQEMFRKNLIPEKSKKGKGLQNPERRR</sequence>
<reference evidence="17 18" key="1">
    <citation type="journal article" date="2009" name="Science">
        <title>Genome sequence, comparative analysis, and population genetics of the domestic horse.</title>
        <authorList>
            <consortium name="Broad Institute Genome Sequencing Platform"/>
            <consortium name="Broad Institute Whole Genome Assembly Team"/>
            <person name="Wade C.M."/>
            <person name="Giulotto E."/>
            <person name="Sigurdsson S."/>
            <person name="Zoli M."/>
            <person name="Gnerre S."/>
            <person name="Imsland F."/>
            <person name="Lear T.L."/>
            <person name="Adelson D.L."/>
            <person name="Bailey E."/>
            <person name="Bellone R.R."/>
            <person name="Bloecker H."/>
            <person name="Distl O."/>
            <person name="Edgar R.C."/>
            <person name="Garber M."/>
            <person name="Leeb T."/>
            <person name="Mauceli E."/>
            <person name="MacLeod J.N."/>
            <person name="Penedo M.C.T."/>
            <person name="Raison J.M."/>
            <person name="Sharpe T."/>
            <person name="Vogel J."/>
            <person name="Andersson L."/>
            <person name="Antczak D.F."/>
            <person name="Biagi T."/>
            <person name="Binns M.M."/>
            <person name="Chowdhary B.P."/>
            <person name="Coleman S.J."/>
            <person name="Della Valle G."/>
            <person name="Fryc S."/>
            <person name="Guerin G."/>
            <person name="Hasegawa T."/>
            <person name="Hill E.W."/>
            <person name="Jurka J."/>
            <person name="Kiialainen A."/>
            <person name="Lindgren G."/>
            <person name="Liu J."/>
            <person name="Magnani E."/>
            <person name="Mickelson J.R."/>
            <person name="Murray J."/>
            <person name="Nergadze S.G."/>
            <person name="Onofrio R."/>
            <person name="Pedroni S."/>
            <person name="Piras M.F."/>
            <person name="Raudsepp T."/>
            <person name="Rocchi M."/>
            <person name="Roeed K.H."/>
            <person name="Ryder O.A."/>
            <person name="Searle S."/>
            <person name="Skow L."/>
            <person name="Swinburne J.E."/>
            <person name="Syvaenen A.C."/>
            <person name="Tozaki T."/>
            <person name="Valberg S.J."/>
            <person name="Vaudin M."/>
            <person name="White J.R."/>
            <person name="Zody M.C."/>
            <person name="Lander E.S."/>
            <person name="Lindblad-Toh K."/>
        </authorList>
    </citation>
    <scope>NUCLEOTIDE SEQUENCE [LARGE SCALE GENOMIC DNA]</scope>
    <source>
        <strain evidence="17 18">Thoroughbred</strain>
    </source>
</reference>
<feature type="region of interest" description="Disordered" evidence="14">
    <location>
        <begin position="1"/>
        <end position="39"/>
    </location>
</feature>
<evidence type="ECO:0000256" key="11">
    <source>
        <dbReference type="ARBA" id="ARBA00076441"/>
    </source>
</evidence>